<dbReference type="STRING" id="1810919.A0A3D8QAX2"/>
<feature type="transmembrane region" description="Helical" evidence="2">
    <location>
        <begin position="153"/>
        <end position="178"/>
    </location>
</feature>
<comment type="caution">
    <text evidence="3">The sequence shown here is derived from an EMBL/GenBank/DDBJ whole genome shotgun (WGS) entry which is preliminary data.</text>
</comment>
<evidence type="ECO:0000313" key="3">
    <source>
        <dbReference type="EMBL" id="RDW58992.1"/>
    </source>
</evidence>
<keyword evidence="2" id="KW-0812">Transmembrane</keyword>
<evidence type="ECO:0000256" key="2">
    <source>
        <dbReference type="SAM" id="Phobius"/>
    </source>
</evidence>
<sequence>MTVSQLVRRGVEAFSGAEDGKMPNLQVGVGSPVLAVLLFITIVALFFTTISIAYTYGQLVPTLAVVEDSNPELYLRVDNDPANKNPADPNEAEMEVETPAPRPITSKLRTTISHLRARAGRLSRFRGFSMFITMVLAESIVTSFVPLSPSSVFGGFIVKMIVSVLLANLQVAWVHIVISEPSPKRFYQRIPSFRSLQKILPAAAFENLLTWGAYYVTLFLIRLIHGLKEFDLIRDGNGSPNLVRSAASITAIAGFVSWLASFPARVIFVRVAASMLPAEDEAIIPFDRSFDGKVAPEVVGGGVLSITDAWKTMDRDGWKRYVKANFKAMALYTATVVLFSTLITAEILGGALAIKSGDDN</sequence>
<feature type="transmembrane region" description="Helical" evidence="2">
    <location>
        <begin position="33"/>
        <end position="54"/>
    </location>
</feature>
<name>A0A3D8QAX2_9EURO</name>
<gene>
    <name evidence="3" type="ORF">DSM5745_11198</name>
</gene>
<feature type="transmembrane region" description="Helical" evidence="2">
    <location>
        <begin position="245"/>
        <end position="268"/>
    </location>
</feature>
<dbReference type="RefSeq" id="XP_026598289.1">
    <property type="nucleotide sequence ID" value="XM_026753214.1"/>
</dbReference>
<feature type="transmembrane region" description="Helical" evidence="2">
    <location>
        <begin position="128"/>
        <end position="147"/>
    </location>
</feature>
<evidence type="ECO:0000313" key="4">
    <source>
        <dbReference type="Proteomes" id="UP000256690"/>
    </source>
</evidence>
<dbReference type="OrthoDB" id="2896006at2759"/>
<protein>
    <recommendedName>
        <fullName evidence="5">Ubiquitin conjugating enzyme</fullName>
    </recommendedName>
</protein>
<keyword evidence="2" id="KW-1133">Transmembrane helix</keyword>
<organism evidence="3 4">
    <name type="scientific">Aspergillus mulundensis</name>
    <dbReference type="NCBI Taxonomy" id="1810919"/>
    <lineage>
        <taxon>Eukaryota</taxon>
        <taxon>Fungi</taxon>
        <taxon>Dikarya</taxon>
        <taxon>Ascomycota</taxon>
        <taxon>Pezizomycotina</taxon>
        <taxon>Eurotiomycetes</taxon>
        <taxon>Eurotiomycetidae</taxon>
        <taxon>Eurotiales</taxon>
        <taxon>Aspergillaceae</taxon>
        <taxon>Aspergillus</taxon>
        <taxon>Aspergillus subgen. Nidulantes</taxon>
    </lineage>
</organism>
<keyword evidence="2" id="KW-0472">Membrane</keyword>
<keyword evidence="4" id="KW-1185">Reference proteome</keyword>
<evidence type="ECO:0008006" key="5">
    <source>
        <dbReference type="Google" id="ProtNLM"/>
    </source>
</evidence>
<feature type="transmembrane region" description="Helical" evidence="2">
    <location>
        <begin position="199"/>
        <end position="225"/>
    </location>
</feature>
<dbReference type="EMBL" id="PVWQ01000022">
    <property type="protein sequence ID" value="RDW58992.1"/>
    <property type="molecule type" value="Genomic_DNA"/>
</dbReference>
<dbReference type="AlphaFoldDB" id="A0A3D8QAX2"/>
<proteinExistence type="predicted"/>
<accession>A0A3D8QAX2</accession>
<reference evidence="3 4" key="1">
    <citation type="journal article" date="2018" name="IMA Fungus">
        <title>IMA Genome-F 9: Draft genome sequence of Annulohypoxylon stygium, Aspergillus mulundensis, Berkeleyomyces basicola (syn. Thielaviopsis basicola), Ceratocystis smalleyi, two Cercospora beticola strains, Coleophoma cylindrospora, Fusarium fracticaudum, Phialophora cf. hyalina, and Morchella septimelata.</title>
        <authorList>
            <person name="Wingfield B.D."/>
            <person name="Bills G.F."/>
            <person name="Dong Y."/>
            <person name="Huang W."/>
            <person name="Nel W.J."/>
            <person name="Swalarsk-Parry B.S."/>
            <person name="Vaghefi N."/>
            <person name="Wilken P.M."/>
            <person name="An Z."/>
            <person name="de Beer Z.W."/>
            <person name="De Vos L."/>
            <person name="Chen L."/>
            <person name="Duong T.A."/>
            <person name="Gao Y."/>
            <person name="Hammerbacher A."/>
            <person name="Kikkert J.R."/>
            <person name="Li Y."/>
            <person name="Li H."/>
            <person name="Li K."/>
            <person name="Li Q."/>
            <person name="Liu X."/>
            <person name="Ma X."/>
            <person name="Naidoo K."/>
            <person name="Pethybridge S.J."/>
            <person name="Sun J."/>
            <person name="Steenkamp E.T."/>
            <person name="van der Nest M.A."/>
            <person name="van Wyk S."/>
            <person name="Wingfield M.J."/>
            <person name="Xiong C."/>
            <person name="Yue Q."/>
            <person name="Zhang X."/>
        </authorList>
    </citation>
    <scope>NUCLEOTIDE SEQUENCE [LARGE SCALE GENOMIC DNA]</scope>
    <source>
        <strain evidence="3 4">DSM 5745</strain>
    </source>
</reference>
<dbReference type="GeneID" id="38121568"/>
<dbReference type="Proteomes" id="UP000256690">
    <property type="component" value="Unassembled WGS sequence"/>
</dbReference>
<feature type="transmembrane region" description="Helical" evidence="2">
    <location>
        <begin position="329"/>
        <end position="354"/>
    </location>
</feature>
<feature type="region of interest" description="Disordered" evidence="1">
    <location>
        <begin position="78"/>
        <end position="98"/>
    </location>
</feature>
<evidence type="ECO:0000256" key="1">
    <source>
        <dbReference type="SAM" id="MobiDB-lite"/>
    </source>
</evidence>